<evidence type="ECO:0000313" key="2">
    <source>
        <dbReference type="Proteomes" id="UP001156641"/>
    </source>
</evidence>
<proteinExistence type="predicted"/>
<dbReference type="Pfam" id="PF00378">
    <property type="entry name" value="ECH_1"/>
    <property type="match status" value="1"/>
</dbReference>
<comment type="caution">
    <text evidence="1">The sequence shown here is derived from an EMBL/GenBank/DDBJ whole genome shotgun (WGS) entry which is preliminary data.</text>
</comment>
<evidence type="ECO:0008006" key="3">
    <source>
        <dbReference type="Google" id="ProtNLM"/>
    </source>
</evidence>
<dbReference type="InterPro" id="IPR001753">
    <property type="entry name" value="Enoyl-CoA_hydra/iso"/>
</dbReference>
<dbReference type="SUPFAM" id="SSF52096">
    <property type="entry name" value="ClpP/crotonase"/>
    <property type="match status" value="1"/>
</dbReference>
<dbReference type="Gene3D" id="3.90.226.10">
    <property type="entry name" value="2-enoyl-CoA Hydratase, Chain A, domain 1"/>
    <property type="match status" value="1"/>
</dbReference>
<dbReference type="EMBL" id="BSOS01000073">
    <property type="protein sequence ID" value="GLR67869.1"/>
    <property type="molecule type" value="Genomic_DNA"/>
</dbReference>
<keyword evidence="2" id="KW-1185">Reference proteome</keyword>
<name>A0ABQ6A5Z0_9PROT</name>
<gene>
    <name evidence="1" type="ORF">GCM10010909_25500</name>
</gene>
<evidence type="ECO:0000313" key="1">
    <source>
        <dbReference type="EMBL" id="GLR67869.1"/>
    </source>
</evidence>
<protein>
    <recommendedName>
        <fullName evidence="3">Enoyl-CoA hydratase/carnithine racemase</fullName>
    </recommendedName>
</protein>
<dbReference type="InterPro" id="IPR029045">
    <property type="entry name" value="ClpP/crotonase-like_dom_sf"/>
</dbReference>
<dbReference type="InterPro" id="IPR050136">
    <property type="entry name" value="FA_oxidation_alpha_subunit"/>
</dbReference>
<dbReference type="CDD" id="cd06558">
    <property type="entry name" value="crotonase-like"/>
    <property type="match status" value="1"/>
</dbReference>
<accession>A0ABQ6A5Z0</accession>
<dbReference type="Proteomes" id="UP001156641">
    <property type="component" value="Unassembled WGS sequence"/>
</dbReference>
<reference evidence="2" key="1">
    <citation type="journal article" date="2019" name="Int. J. Syst. Evol. Microbiol.">
        <title>The Global Catalogue of Microorganisms (GCM) 10K type strain sequencing project: providing services to taxonomists for standard genome sequencing and annotation.</title>
        <authorList>
            <consortium name="The Broad Institute Genomics Platform"/>
            <consortium name="The Broad Institute Genome Sequencing Center for Infectious Disease"/>
            <person name="Wu L."/>
            <person name="Ma J."/>
        </authorList>
    </citation>
    <scope>NUCLEOTIDE SEQUENCE [LARGE SCALE GENOMIC DNA]</scope>
    <source>
        <strain evidence="2">NBRC 112502</strain>
    </source>
</reference>
<dbReference type="PANTHER" id="PTHR43612:SF3">
    <property type="entry name" value="TRIFUNCTIONAL ENZYME SUBUNIT ALPHA, MITOCHONDRIAL"/>
    <property type="match status" value="1"/>
</dbReference>
<organism evidence="1 2">
    <name type="scientific">Acidocella aquatica</name>
    <dbReference type="NCBI Taxonomy" id="1922313"/>
    <lineage>
        <taxon>Bacteria</taxon>
        <taxon>Pseudomonadati</taxon>
        <taxon>Pseudomonadota</taxon>
        <taxon>Alphaproteobacteria</taxon>
        <taxon>Acetobacterales</taxon>
        <taxon>Acidocellaceae</taxon>
        <taxon>Acidocella</taxon>
    </lineage>
</organism>
<dbReference type="PANTHER" id="PTHR43612">
    <property type="entry name" value="TRIFUNCTIONAL ENZYME SUBUNIT ALPHA"/>
    <property type="match status" value="1"/>
</dbReference>
<dbReference type="RefSeq" id="WP_284258649.1">
    <property type="nucleotide sequence ID" value="NZ_BSOS01000073.1"/>
</dbReference>
<sequence>MQPNLGLTQFRVERTPQGIVHLIFDMPDRSMNVFSNAAIKDLGDFAAWVARSDARGVVVRSGKTNAFCAGADLIELGQAYDMIMAAPEAERLKRAFDHFFQLSAAVRALEACGKPVATAIAGLALGGGCELALGTHYRVLVNSPKVAMGLPESLVGLLPGAGGTQRMPRVVGLEKTLPILLAGGRLWGQDALDAGLASELVAPGEEIAAAERWILSSQAARQPWDDAAWRPRDAGQMNGLIAAARKTVLAETLGHYPAPLAILQCLEQGFAQDIETAIRTEMTIFAGLIQRPEARDMIRTMFIAKTEYERKVKAGDLPAAVTCALRELPALWQGRAADVGAALAAAGFRIEGIAAPAPDAAFTGAGYWHSSAPETSAKRIVREVLADVAAAAARLLPGLGADGQRLADYGLVSEAGFPAYLGGPFCLLAHAEKIPA</sequence>